<feature type="domain" description="F-box" evidence="1">
    <location>
        <begin position="14"/>
        <end position="46"/>
    </location>
</feature>
<dbReference type="PANTHER" id="PTHR13318">
    <property type="entry name" value="PARTNER OF PAIRED, ISOFORM B-RELATED"/>
    <property type="match status" value="1"/>
</dbReference>
<dbReference type="Gene3D" id="3.80.10.10">
    <property type="entry name" value="Ribonuclease Inhibitor"/>
    <property type="match status" value="2"/>
</dbReference>
<dbReference type="OrthoDB" id="10257471at2759"/>
<proteinExistence type="predicted"/>
<evidence type="ECO:0000313" key="3">
    <source>
        <dbReference type="Proteomes" id="UP000789706"/>
    </source>
</evidence>
<name>A0A9N9FI12_9GLOM</name>
<dbReference type="PANTHER" id="PTHR13318:SF19">
    <property type="entry name" value="F-BOX_LRR-REPEAT PROTEIN 5"/>
    <property type="match status" value="1"/>
</dbReference>
<keyword evidence="3" id="KW-1185">Reference proteome</keyword>
<dbReference type="AlphaFoldDB" id="A0A9N9FI12"/>
<protein>
    <submittedName>
        <fullName evidence="2">9730_t:CDS:1</fullName>
    </submittedName>
</protein>
<comment type="caution">
    <text evidence="2">The sequence shown here is derived from an EMBL/GenBank/DDBJ whole genome shotgun (WGS) entry which is preliminary data.</text>
</comment>
<dbReference type="Pfam" id="PF12937">
    <property type="entry name" value="F-box-like"/>
    <property type="match status" value="1"/>
</dbReference>
<evidence type="ECO:0000313" key="2">
    <source>
        <dbReference type="EMBL" id="CAG8537592.1"/>
    </source>
</evidence>
<dbReference type="EMBL" id="CAJVPK010000665">
    <property type="protein sequence ID" value="CAG8537592.1"/>
    <property type="molecule type" value="Genomic_DNA"/>
</dbReference>
<sequence>MNLTDKQYNRFLDLVFNYLSKRDLCACSLVNKTWSQRAMSKLWYQPEFDNGDLTSFQSFQNFFKILTKIASEQTKTLIQIIDINQVKESLYETLNDNWLTLIIQHCPNLRSLIIRDSSCLTPMTIRKLITNFKSTHNSLQYLNLENSKNITENLLKSFIQKFPELLAINLNNCSGVSDSSISQISYICHDLNTIELSNSSSRITDVSFYAISKFGKNKLRKLNFSSMPKFTDNSIKSISNHCKNLEVVNFSSCQLITSIGLANLLMANKNTLKELWIHNMKGIPWLTKDLWELITIKCSKLELLSINFNTITSSSNCSSSFTVDLILYYFSQFKKLKKLVLYNTSEESSSKFLQNLIESFGMGDNKSTHSIKSNKIILEEILIYRMRYECDFILGGYAETKNSMESYGIEKKDVINDEWLAYVKTIELSQTQLKIEKIEVEPSEIFILPSNLTQLLSQTQLKN</sequence>
<dbReference type="InterPro" id="IPR006553">
    <property type="entry name" value="Leu-rich_rpt_Cys-con_subtyp"/>
</dbReference>
<dbReference type="Proteomes" id="UP000789706">
    <property type="component" value="Unassembled WGS sequence"/>
</dbReference>
<accession>A0A9N9FI12</accession>
<dbReference type="SUPFAM" id="SSF81383">
    <property type="entry name" value="F-box domain"/>
    <property type="match status" value="1"/>
</dbReference>
<reference evidence="2" key="1">
    <citation type="submission" date="2021-06" db="EMBL/GenBank/DDBJ databases">
        <authorList>
            <person name="Kallberg Y."/>
            <person name="Tangrot J."/>
            <person name="Rosling A."/>
        </authorList>
    </citation>
    <scope>NUCLEOTIDE SEQUENCE</scope>
    <source>
        <strain evidence="2">AZ414A</strain>
    </source>
</reference>
<dbReference type="InterPro" id="IPR001810">
    <property type="entry name" value="F-box_dom"/>
</dbReference>
<dbReference type="InterPro" id="IPR032675">
    <property type="entry name" value="LRR_dom_sf"/>
</dbReference>
<dbReference type="GO" id="GO:0031146">
    <property type="term" value="P:SCF-dependent proteasomal ubiquitin-dependent protein catabolic process"/>
    <property type="evidence" value="ECO:0007669"/>
    <property type="project" value="TreeGrafter"/>
</dbReference>
<dbReference type="SMART" id="SM00367">
    <property type="entry name" value="LRR_CC"/>
    <property type="match status" value="6"/>
</dbReference>
<organism evidence="2 3">
    <name type="scientific">Diversispora eburnea</name>
    <dbReference type="NCBI Taxonomy" id="1213867"/>
    <lineage>
        <taxon>Eukaryota</taxon>
        <taxon>Fungi</taxon>
        <taxon>Fungi incertae sedis</taxon>
        <taxon>Mucoromycota</taxon>
        <taxon>Glomeromycotina</taxon>
        <taxon>Glomeromycetes</taxon>
        <taxon>Diversisporales</taxon>
        <taxon>Diversisporaceae</taxon>
        <taxon>Diversispora</taxon>
    </lineage>
</organism>
<dbReference type="GO" id="GO:0019005">
    <property type="term" value="C:SCF ubiquitin ligase complex"/>
    <property type="evidence" value="ECO:0007669"/>
    <property type="project" value="TreeGrafter"/>
</dbReference>
<dbReference type="InterPro" id="IPR036047">
    <property type="entry name" value="F-box-like_dom_sf"/>
</dbReference>
<dbReference type="SUPFAM" id="SSF52047">
    <property type="entry name" value="RNI-like"/>
    <property type="match status" value="1"/>
</dbReference>
<evidence type="ECO:0000259" key="1">
    <source>
        <dbReference type="Pfam" id="PF12937"/>
    </source>
</evidence>
<gene>
    <name evidence="2" type="ORF">DEBURN_LOCUS6449</name>
</gene>